<dbReference type="PANTHER" id="PTHR24123">
    <property type="entry name" value="ANKYRIN REPEAT-CONTAINING"/>
    <property type="match status" value="1"/>
</dbReference>
<protein>
    <submittedName>
        <fullName evidence="4">Ankyrin repeat-containing domain protein</fullName>
    </submittedName>
</protein>
<reference evidence="4" key="2">
    <citation type="submission" date="2023-07" db="EMBL/GenBank/DDBJ databases">
        <authorList>
            <consortium name="Lawrence Berkeley National Laboratory"/>
            <person name="Haridas S."/>
            <person name="Hensen N."/>
            <person name="Bonometti L."/>
            <person name="Westerberg I."/>
            <person name="Brannstrom I.O."/>
            <person name="Guillou S."/>
            <person name="Cros-Aarteil S."/>
            <person name="Calhoun S."/>
            <person name="Kuo A."/>
            <person name="Mondo S."/>
            <person name="Pangilinan J."/>
            <person name="Riley R."/>
            <person name="LaButti K."/>
            <person name="Andreopoulos B."/>
            <person name="Lipzen A."/>
            <person name="Chen C."/>
            <person name="Yanf M."/>
            <person name="Daum C."/>
            <person name="Ng V."/>
            <person name="Clum A."/>
            <person name="Steindorff A."/>
            <person name="Ohm R."/>
            <person name="Martin F."/>
            <person name="Silar P."/>
            <person name="Natvig D."/>
            <person name="Lalanne C."/>
            <person name="Gautier V."/>
            <person name="Ament-velasquez S.L."/>
            <person name="Kruys A."/>
            <person name="Hutchinson M.I."/>
            <person name="Powell A.J."/>
            <person name="Barry K."/>
            <person name="Miller A.N."/>
            <person name="Grigoriev I.V."/>
            <person name="Debuchy R."/>
            <person name="Gladieux P."/>
            <person name="Thoren M.H."/>
            <person name="Johannesson H."/>
        </authorList>
    </citation>
    <scope>NUCLEOTIDE SEQUENCE</scope>
    <source>
        <strain evidence="4">FGSC 1904</strain>
    </source>
</reference>
<dbReference type="InterPro" id="IPR036770">
    <property type="entry name" value="Ankyrin_rpt-contain_sf"/>
</dbReference>
<feature type="repeat" description="ANK" evidence="3">
    <location>
        <begin position="359"/>
        <end position="391"/>
    </location>
</feature>
<evidence type="ECO:0000313" key="4">
    <source>
        <dbReference type="EMBL" id="KAK3403391.1"/>
    </source>
</evidence>
<dbReference type="Gene3D" id="1.25.40.20">
    <property type="entry name" value="Ankyrin repeat-containing domain"/>
    <property type="match status" value="2"/>
</dbReference>
<dbReference type="PANTHER" id="PTHR24123:SF33">
    <property type="entry name" value="PROTEIN HOS4"/>
    <property type="match status" value="1"/>
</dbReference>
<gene>
    <name evidence="4" type="ORF">B0T20DRAFT_25107</name>
</gene>
<dbReference type="SUPFAM" id="SSF48403">
    <property type="entry name" value="Ankyrin repeat"/>
    <property type="match status" value="1"/>
</dbReference>
<proteinExistence type="predicted"/>
<reference evidence="4" key="1">
    <citation type="journal article" date="2023" name="Mol. Phylogenet. Evol.">
        <title>Genome-scale phylogeny and comparative genomics of the fungal order Sordariales.</title>
        <authorList>
            <person name="Hensen N."/>
            <person name="Bonometti L."/>
            <person name="Westerberg I."/>
            <person name="Brannstrom I.O."/>
            <person name="Guillou S."/>
            <person name="Cros-Aarteil S."/>
            <person name="Calhoun S."/>
            <person name="Haridas S."/>
            <person name="Kuo A."/>
            <person name="Mondo S."/>
            <person name="Pangilinan J."/>
            <person name="Riley R."/>
            <person name="LaButti K."/>
            <person name="Andreopoulos B."/>
            <person name="Lipzen A."/>
            <person name="Chen C."/>
            <person name="Yan M."/>
            <person name="Daum C."/>
            <person name="Ng V."/>
            <person name="Clum A."/>
            <person name="Steindorff A."/>
            <person name="Ohm R.A."/>
            <person name="Martin F."/>
            <person name="Silar P."/>
            <person name="Natvig D.O."/>
            <person name="Lalanne C."/>
            <person name="Gautier V."/>
            <person name="Ament-Velasquez S.L."/>
            <person name="Kruys A."/>
            <person name="Hutchinson M.I."/>
            <person name="Powell A.J."/>
            <person name="Barry K."/>
            <person name="Miller A.N."/>
            <person name="Grigoriev I.V."/>
            <person name="Debuchy R."/>
            <person name="Gladieux P."/>
            <person name="Hiltunen Thoren M."/>
            <person name="Johannesson H."/>
        </authorList>
    </citation>
    <scope>NUCLEOTIDE SEQUENCE</scope>
    <source>
        <strain evidence="4">FGSC 1904</strain>
    </source>
</reference>
<dbReference type="Proteomes" id="UP001281003">
    <property type="component" value="Unassembled WGS sequence"/>
</dbReference>
<dbReference type="SUPFAM" id="SSF81383">
    <property type="entry name" value="F-box domain"/>
    <property type="match status" value="1"/>
</dbReference>
<dbReference type="InterPro" id="IPR051165">
    <property type="entry name" value="Multifunctional_ANK_Repeat"/>
</dbReference>
<dbReference type="PROSITE" id="PS50297">
    <property type="entry name" value="ANK_REP_REGION"/>
    <property type="match status" value="1"/>
</dbReference>
<dbReference type="Pfam" id="PF00023">
    <property type="entry name" value="Ank"/>
    <property type="match status" value="1"/>
</dbReference>
<evidence type="ECO:0000256" key="2">
    <source>
        <dbReference type="ARBA" id="ARBA00023043"/>
    </source>
</evidence>
<dbReference type="InterPro" id="IPR036047">
    <property type="entry name" value="F-box-like_dom_sf"/>
</dbReference>
<keyword evidence="5" id="KW-1185">Reference proteome</keyword>
<comment type="caution">
    <text evidence="4">The sequence shown here is derived from an EMBL/GenBank/DDBJ whole genome shotgun (WGS) entry which is preliminary data.</text>
</comment>
<evidence type="ECO:0000256" key="3">
    <source>
        <dbReference type="PROSITE-ProRule" id="PRU00023"/>
    </source>
</evidence>
<keyword evidence="2 3" id="KW-0040">ANK repeat</keyword>
<dbReference type="PROSITE" id="PS50088">
    <property type="entry name" value="ANK_REPEAT"/>
    <property type="match status" value="1"/>
</dbReference>
<evidence type="ECO:0000256" key="1">
    <source>
        <dbReference type="ARBA" id="ARBA00022737"/>
    </source>
</evidence>
<dbReference type="AlphaFoldDB" id="A0AAE0PP03"/>
<sequence>MEGTRDSPGTSLHLPAHLKMKLGLYPLWAIPHHRHLSPLQYYEVDEVPFSSTFSPDQLIDPTESQLWSVFSPFTYAILLGYTLRGEEYVHRQCLPSVGRAASYIWRQYPAPIFLTFECLGPYSSSLFSQAAILHFPLPLPLSLQSSYLSHRHTCHFRARFDAHLFFSYHEQDLFLTSLWRLATNTIESHQDGRICTYSKPLRLSSRIIQKRSTVFPDCTRVTLSYDTRLERMAHRHEDPPNLPHPAVTMKCFLDILPVEMTDNIAKFLPTRDANNLARTCWAAYHRVDHHVWKDHVPTPTKPGPITWGVVTKQMRVIEKAVETGANVNAPDWLACFRIPERYDNGPEGWSLAKGASMNANGSPLHFAALTNNLEAAQYLLQHGATFHNTGLDDWALNMCSCHRVDDTWHWPRDNERWDEEDEEDKYFSDYFTLPLHTALCHKSLEVAKLFLEHGASVRDHGSHRYEVEAAPRPNDPYQYNDFLHVFVEKGPDYLAVIDLIAQCPDIDIDGMERTFATPIHVACTKPHNAAVITKLAEYGAMEDWTNVSQHWMHCCLRSGMYDNALALLKAGLHASNPEVTSVIRSDARQIFIHATGFETPLEVCHMAQVMEIIRVLVQDYGLELNASLWGEMSNCEDTPLEHLIDIDSMPEYWIQILVDLGARLDLRDRNGHIPLVSFLWQEKSIIRFHQMKTKQDIDEGESSSNTKPKTRPIPAIRMRLLGALIEACCWANISLDEKYSWGQEQLTLRQILERRFTKPKSAGYFENNRGLWKYLHAKAMLTLDEEQDEEQSGLYRALNSESDGNLVSVSDENSASE</sequence>
<keyword evidence="1" id="KW-0677">Repeat</keyword>
<name>A0AAE0PP03_SORBR</name>
<organism evidence="4 5">
    <name type="scientific">Sordaria brevicollis</name>
    <dbReference type="NCBI Taxonomy" id="83679"/>
    <lineage>
        <taxon>Eukaryota</taxon>
        <taxon>Fungi</taxon>
        <taxon>Dikarya</taxon>
        <taxon>Ascomycota</taxon>
        <taxon>Pezizomycotina</taxon>
        <taxon>Sordariomycetes</taxon>
        <taxon>Sordariomycetidae</taxon>
        <taxon>Sordariales</taxon>
        <taxon>Sordariaceae</taxon>
        <taxon>Sordaria</taxon>
    </lineage>
</organism>
<dbReference type="EMBL" id="JAUTDP010000001">
    <property type="protein sequence ID" value="KAK3403391.1"/>
    <property type="molecule type" value="Genomic_DNA"/>
</dbReference>
<dbReference type="SMART" id="SM00248">
    <property type="entry name" value="ANK"/>
    <property type="match status" value="5"/>
</dbReference>
<dbReference type="InterPro" id="IPR002110">
    <property type="entry name" value="Ankyrin_rpt"/>
</dbReference>
<accession>A0AAE0PP03</accession>
<evidence type="ECO:0000313" key="5">
    <source>
        <dbReference type="Proteomes" id="UP001281003"/>
    </source>
</evidence>